<name>A0A9N9MUD7_9CUCU</name>
<dbReference type="InterPro" id="IPR009125">
    <property type="entry name" value="ATPMK"/>
</dbReference>
<reference evidence="2" key="1">
    <citation type="submission" date="2022-01" db="EMBL/GenBank/DDBJ databases">
        <authorList>
            <person name="King R."/>
        </authorList>
    </citation>
    <scope>NUCLEOTIDE SEQUENCE</scope>
</reference>
<organism evidence="2 3">
    <name type="scientific">Ceutorhynchus assimilis</name>
    <name type="common">cabbage seed weevil</name>
    <dbReference type="NCBI Taxonomy" id="467358"/>
    <lineage>
        <taxon>Eukaryota</taxon>
        <taxon>Metazoa</taxon>
        <taxon>Ecdysozoa</taxon>
        <taxon>Arthropoda</taxon>
        <taxon>Hexapoda</taxon>
        <taxon>Insecta</taxon>
        <taxon>Pterygota</taxon>
        <taxon>Neoptera</taxon>
        <taxon>Endopterygota</taxon>
        <taxon>Coleoptera</taxon>
        <taxon>Polyphaga</taxon>
        <taxon>Cucujiformia</taxon>
        <taxon>Curculionidae</taxon>
        <taxon>Ceutorhynchinae</taxon>
        <taxon>Ceutorhynchus</taxon>
    </lineage>
</organism>
<keyword evidence="1" id="KW-0472">Membrane</keyword>
<keyword evidence="1" id="KW-0812">Transmembrane</keyword>
<proteinExistence type="predicted"/>
<dbReference type="OrthoDB" id="9435504at2759"/>
<dbReference type="EMBL" id="OU892280">
    <property type="protein sequence ID" value="CAG9767265.1"/>
    <property type="molecule type" value="Genomic_DNA"/>
</dbReference>
<evidence type="ECO:0000313" key="3">
    <source>
        <dbReference type="Proteomes" id="UP001152799"/>
    </source>
</evidence>
<evidence type="ECO:0000313" key="2">
    <source>
        <dbReference type="EMBL" id="CAG9767265.1"/>
    </source>
</evidence>
<dbReference type="Proteomes" id="UP001152799">
    <property type="component" value="Chromosome 4"/>
</dbReference>
<dbReference type="Pfam" id="PF14960">
    <property type="entry name" value="ATP_synth_reg"/>
    <property type="match status" value="1"/>
</dbReference>
<dbReference type="PRINTS" id="PR01821">
    <property type="entry name" value="DAPIT"/>
</dbReference>
<keyword evidence="1" id="KW-1133">Transmembrane helix</keyword>
<sequence>MSGDEDELNKYDDPNLKGLKRHFNSTTIRGRANVAIATYASVIVYILYAKFIKGSNKCPECPTIPAEKADK</sequence>
<dbReference type="AlphaFoldDB" id="A0A9N9MUD7"/>
<evidence type="ECO:0000256" key="1">
    <source>
        <dbReference type="SAM" id="Phobius"/>
    </source>
</evidence>
<gene>
    <name evidence="2" type="ORF">CEUTPL_LOCUS7831</name>
</gene>
<keyword evidence="3" id="KW-1185">Reference proteome</keyword>
<accession>A0A9N9MUD7</accession>
<protein>
    <submittedName>
        <fullName evidence="2">Uncharacterized protein</fullName>
    </submittedName>
</protein>
<feature type="transmembrane region" description="Helical" evidence="1">
    <location>
        <begin position="30"/>
        <end position="48"/>
    </location>
</feature>